<dbReference type="Proteomes" id="UP001595829">
    <property type="component" value="Unassembled WGS sequence"/>
</dbReference>
<reference evidence="3" key="1">
    <citation type="journal article" date="2019" name="Int. J. Syst. Evol. Microbiol.">
        <title>The Global Catalogue of Microorganisms (GCM) 10K type strain sequencing project: providing services to taxonomists for standard genome sequencing and annotation.</title>
        <authorList>
            <consortium name="The Broad Institute Genomics Platform"/>
            <consortium name="The Broad Institute Genome Sequencing Center for Infectious Disease"/>
            <person name="Wu L."/>
            <person name="Ma J."/>
        </authorList>
    </citation>
    <scope>NUCLEOTIDE SEQUENCE [LARGE SCALE GENOMIC DNA]</scope>
    <source>
        <strain evidence="3">CGMCC 4.1648</strain>
    </source>
</reference>
<evidence type="ECO:0000313" key="3">
    <source>
        <dbReference type="Proteomes" id="UP001595829"/>
    </source>
</evidence>
<organism evidence="2 3">
    <name type="scientific">Streptomyces coeruleoprunus</name>
    <dbReference type="NCBI Taxonomy" id="285563"/>
    <lineage>
        <taxon>Bacteria</taxon>
        <taxon>Bacillati</taxon>
        <taxon>Actinomycetota</taxon>
        <taxon>Actinomycetes</taxon>
        <taxon>Kitasatosporales</taxon>
        <taxon>Streptomycetaceae</taxon>
        <taxon>Streptomyces</taxon>
    </lineage>
</organism>
<evidence type="ECO:0000256" key="1">
    <source>
        <dbReference type="SAM" id="SignalP"/>
    </source>
</evidence>
<protein>
    <submittedName>
        <fullName evidence="2">Uncharacterized protein</fullName>
    </submittedName>
</protein>
<name>A0ABV9X9X8_9ACTN</name>
<gene>
    <name evidence="2" type="ORF">ACFPM3_05920</name>
</gene>
<evidence type="ECO:0000313" key="2">
    <source>
        <dbReference type="EMBL" id="MFC5021687.1"/>
    </source>
</evidence>
<dbReference type="EMBL" id="JBHSJD010000002">
    <property type="protein sequence ID" value="MFC5021687.1"/>
    <property type="molecule type" value="Genomic_DNA"/>
</dbReference>
<accession>A0ABV9X9X8</accession>
<dbReference type="RefSeq" id="WP_345693636.1">
    <property type="nucleotide sequence ID" value="NZ_BAABIT010000001.1"/>
</dbReference>
<keyword evidence="1" id="KW-0732">Signal</keyword>
<keyword evidence="3" id="KW-1185">Reference proteome</keyword>
<sequence length="69" mass="6871">MRRLRTVALAAATGALLTAGAATTAAAVTVDPGTDTTPASKTGDGVALVKNNALTPWTVVDFVLGSDEE</sequence>
<proteinExistence type="predicted"/>
<feature type="signal peptide" evidence="1">
    <location>
        <begin position="1"/>
        <end position="21"/>
    </location>
</feature>
<feature type="chain" id="PRO_5045849644" evidence="1">
    <location>
        <begin position="22"/>
        <end position="69"/>
    </location>
</feature>
<comment type="caution">
    <text evidence="2">The sequence shown here is derived from an EMBL/GenBank/DDBJ whole genome shotgun (WGS) entry which is preliminary data.</text>
</comment>